<proteinExistence type="predicted"/>
<dbReference type="HOGENOM" id="CLU_2370618_0_0_6"/>
<dbReference type="PATRIC" id="fig|1042209.11.peg.624"/>
<organism evidence="1 2">
    <name type="scientific">Pseudomonas fluorescens HK44</name>
    <dbReference type="NCBI Taxonomy" id="1042209"/>
    <lineage>
        <taxon>Bacteria</taxon>
        <taxon>Pseudomonadati</taxon>
        <taxon>Pseudomonadota</taxon>
        <taxon>Gammaproteobacteria</taxon>
        <taxon>Pseudomonadales</taxon>
        <taxon>Pseudomonadaceae</taxon>
        <taxon>Pseudomonas</taxon>
    </lineage>
</organism>
<reference evidence="1 2" key="1">
    <citation type="journal article" date="2011" name="J. Bacteriol.">
        <title>Draft genome sequence of the polycyclic aromatic hydrocarbon-degrading, genetically engineered bioluminescent bioreporter Pseudomonas fluorescens HK44.</title>
        <authorList>
            <person name="Chauhan A."/>
            <person name="Layton A.C."/>
            <person name="Williams D.E."/>
            <person name="Smartt A.E."/>
            <person name="Ripp S."/>
            <person name="Karpinets T.V."/>
            <person name="Brown S.D."/>
            <person name="Sayler G.S."/>
        </authorList>
    </citation>
    <scope>NUCLEOTIDE SEQUENCE [LARGE SCALE GENOMIC DNA]</scope>
    <source>
        <strain evidence="1 2">HK44</strain>
    </source>
</reference>
<accession>A0A010S755</accession>
<dbReference type="EMBL" id="AFOY02000004">
    <property type="protein sequence ID" value="EXF96279.1"/>
    <property type="molecule type" value="Genomic_DNA"/>
</dbReference>
<sequence>MAEHQQVTFSITIKPFADQVESTALKLAPEARLQFLNDVLALLSDARVELIDSAESRTFTADNHYVIPTSFAGLDELCAAALLAGGAEAPHGNNF</sequence>
<gene>
    <name evidence="1" type="ORF">HK44_020500</name>
</gene>
<name>A0A010S755_PSEFL</name>
<dbReference type="RefSeq" id="WP_019689916.1">
    <property type="nucleotide sequence ID" value="NZ_AFOY02000004.1"/>
</dbReference>
<evidence type="ECO:0000313" key="2">
    <source>
        <dbReference type="Proteomes" id="UP000022611"/>
    </source>
</evidence>
<dbReference type="AlphaFoldDB" id="A0A010S755"/>
<protein>
    <submittedName>
        <fullName evidence="1">Uncharacterized protein</fullName>
    </submittedName>
</protein>
<dbReference type="Proteomes" id="UP000022611">
    <property type="component" value="Unassembled WGS sequence"/>
</dbReference>
<comment type="caution">
    <text evidence="1">The sequence shown here is derived from an EMBL/GenBank/DDBJ whole genome shotgun (WGS) entry which is preliminary data.</text>
</comment>
<evidence type="ECO:0000313" key="1">
    <source>
        <dbReference type="EMBL" id="EXF96279.1"/>
    </source>
</evidence>